<dbReference type="InterPro" id="IPR000792">
    <property type="entry name" value="Tscrpt_reg_LuxR_C"/>
</dbReference>
<dbReference type="Gene3D" id="1.10.10.10">
    <property type="entry name" value="Winged helix-like DNA-binding domain superfamily/Winged helix DNA-binding domain"/>
    <property type="match status" value="1"/>
</dbReference>
<accession>A0A921H7D0</accession>
<feature type="transmembrane region" description="Helical" evidence="2">
    <location>
        <begin position="69"/>
        <end position="89"/>
    </location>
</feature>
<evidence type="ECO:0000259" key="3">
    <source>
        <dbReference type="PROSITE" id="PS50043"/>
    </source>
</evidence>
<keyword evidence="2" id="KW-0472">Membrane</keyword>
<feature type="transmembrane region" description="Helical" evidence="2">
    <location>
        <begin position="213"/>
        <end position="230"/>
    </location>
</feature>
<dbReference type="Proteomes" id="UP000742098">
    <property type="component" value="Unassembled WGS sequence"/>
</dbReference>
<evidence type="ECO:0000313" key="4">
    <source>
        <dbReference type="EMBL" id="HJF72180.1"/>
    </source>
</evidence>
<gene>
    <name evidence="4" type="ORF">K8V05_15630</name>
</gene>
<feature type="transmembrane region" description="Helical" evidence="2">
    <location>
        <begin position="39"/>
        <end position="57"/>
    </location>
</feature>
<dbReference type="EMBL" id="DYVS01000296">
    <property type="protein sequence ID" value="HJF72180.1"/>
    <property type="molecule type" value="Genomic_DNA"/>
</dbReference>
<dbReference type="AlphaFoldDB" id="A0A921H7D0"/>
<comment type="caution">
    <text evidence="4">The sequence shown here is derived from an EMBL/GenBank/DDBJ whole genome shotgun (WGS) entry which is preliminary data.</text>
</comment>
<protein>
    <submittedName>
        <fullName evidence="4">Inorganic phosphate transporter</fullName>
    </submittedName>
</protein>
<keyword evidence="1" id="KW-0175">Coiled coil</keyword>
<keyword evidence="2" id="KW-1133">Transmembrane helix</keyword>
<feature type="transmembrane region" description="Helical" evidence="2">
    <location>
        <begin position="121"/>
        <end position="147"/>
    </location>
</feature>
<name>A0A921H7D0_9BACT</name>
<reference evidence="4" key="2">
    <citation type="submission" date="2021-09" db="EMBL/GenBank/DDBJ databases">
        <authorList>
            <person name="Gilroy R."/>
        </authorList>
    </citation>
    <scope>NUCLEOTIDE SEQUENCE</scope>
    <source>
        <strain evidence="4">6966</strain>
    </source>
</reference>
<evidence type="ECO:0000256" key="1">
    <source>
        <dbReference type="SAM" id="Coils"/>
    </source>
</evidence>
<evidence type="ECO:0000313" key="5">
    <source>
        <dbReference type="Proteomes" id="UP000742098"/>
    </source>
</evidence>
<dbReference type="InterPro" id="IPR036388">
    <property type="entry name" value="WH-like_DNA-bd_sf"/>
</dbReference>
<keyword evidence="2" id="KW-0812">Transmembrane</keyword>
<feature type="transmembrane region" description="Helical" evidence="2">
    <location>
        <begin position="6"/>
        <end position="27"/>
    </location>
</feature>
<dbReference type="PROSITE" id="PS50043">
    <property type="entry name" value="HTH_LUXR_2"/>
    <property type="match status" value="1"/>
</dbReference>
<dbReference type="GO" id="GO:0003677">
    <property type="term" value="F:DNA binding"/>
    <property type="evidence" value="ECO:0007669"/>
    <property type="project" value="InterPro"/>
</dbReference>
<dbReference type="PROSITE" id="PS00622">
    <property type="entry name" value="HTH_LUXR_1"/>
    <property type="match status" value="1"/>
</dbReference>
<feature type="transmembrane region" description="Helical" evidence="2">
    <location>
        <begin position="306"/>
        <end position="331"/>
    </location>
</feature>
<feature type="coiled-coil region" evidence="1">
    <location>
        <begin position="379"/>
        <end position="427"/>
    </location>
</feature>
<feature type="transmembrane region" description="Helical" evidence="2">
    <location>
        <begin position="242"/>
        <end position="265"/>
    </location>
</feature>
<dbReference type="SMART" id="SM00421">
    <property type="entry name" value="HTH_LUXR"/>
    <property type="match status" value="1"/>
</dbReference>
<feature type="transmembrane region" description="Helical" evidence="2">
    <location>
        <begin position="159"/>
        <end position="180"/>
    </location>
</feature>
<proteinExistence type="predicted"/>
<reference evidence="4" key="1">
    <citation type="journal article" date="2021" name="PeerJ">
        <title>Extensive microbial diversity within the chicken gut microbiome revealed by metagenomics and culture.</title>
        <authorList>
            <person name="Gilroy R."/>
            <person name="Ravi A."/>
            <person name="Getino M."/>
            <person name="Pursley I."/>
            <person name="Horton D.L."/>
            <person name="Alikhan N.F."/>
            <person name="Baker D."/>
            <person name="Gharbi K."/>
            <person name="Hall N."/>
            <person name="Watson M."/>
            <person name="Adriaenssens E.M."/>
            <person name="Foster-Nyarko E."/>
            <person name="Jarju S."/>
            <person name="Secka A."/>
            <person name="Antonio M."/>
            <person name="Oren A."/>
            <person name="Chaudhuri R.R."/>
            <person name="La Ragione R."/>
            <person name="Hildebrand F."/>
            <person name="Pallen M.J."/>
        </authorList>
    </citation>
    <scope>NUCLEOTIDE SEQUENCE</scope>
    <source>
        <strain evidence="4">6966</strain>
    </source>
</reference>
<feature type="transmembrane region" description="Helical" evidence="2">
    <location>
        <begin position="271"/>
        <end position="294"/>
    </location>
</feature>
<dbReference type="Pfam" id="PF00196">
    <property type="entry name" value="GerE"/>
    <property type="match status" value="1"/>
</dbReference>
<sequence length="564" mass="63844">MLIFEIILVVLLLGVWMLLNDISFTFASVIQTGAIRMRVMTLILLVSLSIGFISFRSSVWDLYENTWNISSPIVAIVIAFSTSITMLLLKKVGPTNSVYYAIFGAILGWQVFNQVKLADTLLIPSLTAWVLTPVLSGGLAFLLYSLLQRIIRKSNIHLLHLNSFFRVGIITMVILIAMAIGTNNGSLFMSVVHSENLDFGLDFGFFFLDDQPLLWMIALIILTSCMAVPMKRNLIQFGNKIMDMNIIAVFTALTAGMLVLFFFGFPWACGTVGLSVMAVSPVHAIIGAIAGIGFARKRKEIEVSTLARTGISLFITPALSFGFAHTLLRLIDLPGLMQRDGTENLSTPEQVVNVTIPLILILFILFIIFIGFSFRHQQIKRIQAQNALKEEQHQRFEAQQEMMSMELKTIQLENERLNTKLEIKRKELIDLALDISEQRKFFDSIFQEIKRVQSIDDLNEVKIGLENIAQTISSRMTFSNEMSGFYTQVEELHKNFITKLLERFPDITEQEKRLATLLRLGFSTKDIAGLMSISPKSVEIGRYRLRKKLELTREDNLMQYIKSL</sequence>
<dbReference type="GO" id="GO:0006355">
    <property type="term" value="P:regulation of DNA-templated transcription"/>
    <property type="evidence" value="ECO:0007669"/>
    <property type="project" value="InterPro"/>
</dbReference>
<evidence type="ECO:0000256" key="2">
    <source>
        <dbReference type="SAM" id="Phobius"/>
    </source>
</evidence>
<dbReference type="InterPro" id="IPR016032">
    <property type="entry name" value="Sig_transdc_resp-reg_C-effctor"/>
</dbReference>
<feature type="domain" description="HTH luxR-type" evidence="3">
    <location>
        <begin position="500"/>
        <end position="564"/>
    </location>
</feature>
<feature type="transmembrane region" description="Helical" evidence="2">
    <location>
        <begin position="351"/>
        <end position="374"/>
    </location>
</feature>
<organism evidence="4 5">
    <name type="scientific">Butyricimonas virosa</name>
    <dbReference type="NCBI Taxonomy" id="544645"/>
    <lineage>
        <taxon>Bacteria</taxon>
        <taxon>Pseudomonadati</taxon>
        <taxon>Bacteroidota</taxon>
        <taxon>Bacteroidia</taxon>
        <taxon>Bacteroidales</taxon>
        <taxon>Odoribacteraceae</taxon>
        <taxon>Butyricimonas</taxon>
    </lineage>
</organism>
<dbReference type="SUPFAM" id="SSF46894">
    <property type="entry name" value="C-terminal effector domain of the bipartite response regulators"/>
    <property type="match status" value="1"/>
</dbReference>